<organism evidence="1 2">
    <name type="scientific">Bacillus clarus</name>
    <dbReference type="NCBI Taxonomy" id="2338372"/>
    <lineage>
        <taxon>Bacteria</taxon>
        <taxon>Bacillati</taxon>
        <taxon>Bacillota</taxon>
        <taxon>Bacilli</taxon>
        <taxon>Bacillales</taxon>
        <taxon>Bacillaceae</taxon>
        <taxon>Bacillus</taxon>
        <taxon>Bacillus cereus group</taxon>
    </lineage>
</organism>
<comment type="caution">
    <text evidence="1">The sequence shown here is derived from an EMBL/GenBank/DDBJ whole genome shotgun (WGS) entry which is preliminary data.</text>
</comment>
<dbReference type="PATRIC" id="fig|1405.8.peg.3168"/>
<dbReference type="EMBL" id="JMQC01000008">
    <property type="protein sequence ID" value="KFN03931.1"/>
    <property type="molecule type" value="Genomic_DNA"/>
</dbReference>
<accession>A0A090ZI58</accession>
<evidence type="ECO:0000313" key="1">
    <source>
        <dbReference type="EMBL" id="KFN03931.1"/>
    </source>
</evidence>
<evidence type="ECO:0000313" key="2">
    <source>
        <dbReference type="Proteomes" id="UP000029389"/>
    </source>
</evidence>
<name>A0A090ZI58_9BACI</name>
<protein>
    <submittedName>
        <fullName evidence="1">Uncharacterized protein</fullName>
    </submittedName>
</protein>
<proteinExistence type="predicted"/>
<dbReference type="Proteomes" id="UP000029389">
    <property type="component" value="Unassembled WGS sequence"/>
</dbReference>
<dbReference type="AlphaFoldDB" id="A0A090ZI58"/>
<gene>
    <name evidence="1" type="ORF">DJ93_3063</name>
</gene>
<reference evidence="1 2" key="1">
    <citation type="submission" date="2014-04" db="EMBL/GenBank/DDBJ databases">
        <authorList>
            <person name="Bishop-Lilly K.A."/>
            <person name="Broomall S.M."/>
            <person name="Chain P.S."/>
            <person name="Chertkov O."/>
            <person name="Coyne S.R."/>
            <person name="Daligault H.E."/>
            <person name="Davenport K.W."/>
            <person name="Erkkila T."/>
            <person name="Frey K.G."/>
            <person name="Gibbons H.S."/>
            <person name="Gu W."/>
            <person name="Jaissle J."/>
            <person name="Johnson S.L."/>
            <person name="Koroleva G.I."/>
            <person name="Ladner J.T."/>
            <person name="Lo C.-C."/>
            <person name="Minogue T.D."/>
            <person name="Munk C."/>
            <person name="Palacios G.F."/>
            <person name="Redden C.L."/>
            <person name="Rosenzweig C.N."/>
            <person name="Scholz M.B."/>
            <person name="Teshima H."/>
            <person name="Xu Y."/>
        </authorList>
    </citation>
    <scope>NUCLEOTIDE SEQUENCE [LARGE SCALE GENOMIC DNA]</scope>
    <source>
        <strain evidence="1 2">BHP</strain>
    </source>
</reference>
<sequence length="112" mass="12841">MRLSEFELITIQAEVLFVHDQLGRMQSVNEPGNPEAPRFFLGCTRGGNITRYHYNLNSDTVSEIEKLIPACSNYIELAKIINVLNEEKKVENIWIGPAFMFTENLNKPIRTV</sequence>